<evidence type="ECO:0000313" key="24">
    <source>
        <dbReference type="Proteomes" id="UP000046680"/>
    </source>
</evidence>
<dbReference type="NCBIfam" id="NF045819">
    <property type="entry name" value="PeroxynitIsom"/>
    <property type="match status" value="1"/>
</dbReference>
<dbReference type="Gene3D" id="2.40.128.20">
    <property type="match status" value="1"/>
</dbReference>
<dbReference type="Proteomes" id="UP000039217">
    <property type="component" value="Unassembled WGS sequence"/>
</dbReference>
<dbReference type="SUPFAM" id="SSF50814">
    <property type="entry name" value="Lipocalins"/>
    <property type="match status" value="1"/>
</dbReference>
<dbReference type="EMBL" id="CSAD01000140">
    <property type="protein sequence ID" value="COV21795.1"/>
    <property type="molecule type" value="Genomic_DNA"/>
</dbReference>
<dbReference type="Proteomes" id="UP000045842">
    <property type="component" value="Unassembled WGS sequence"/>
</dbReference>
<evidence type="ECO:0000313" key="8">
    <source>
        <dbReference type="EMBL" id="CFE49270.1"/>
    </source>
</evidence>
<dbReference type="EMBL" id="CSAE01000136">
    <property type="protein sequence ID" value="COV52901.1"/>
    <property type="molecule type" value="Genomic_DNA"/>
</dbReference>
<evidence type="ECO:0000313" key="9">
    <source>
        <dbReference type="EMBL" id="CFR71370.1"/>
    </source>
</evidence>
<evidence type="ECO:0000313" key="22">
    <source>
        <dbReference type="Proteomes" id="UP000044938"/>
    </source>
</evidence>
<reference evidence="19 32" key="5">
    <citation type="submission" date="2018-08" db="EMBL/GenBank/DDBJ databases">
        <authorList>
            <person name="Fokvardsen B D."/>
            <person name="Norman A."/>
        </authorList>
    </citation>
    <scope>NUCLEOTIDE SEQUENCE [LARGE SCALE GENOMIC DNA]</scope>
    <source>
        <strain evidence="19 32">DKC2</strain>
    </source>
</reference>
<dbReference type="PDBsum" id="6R3W"/>
<evidence type="ECO:0000313" key="16">
    <source>
        <dbReference type="EMBL" id="COV98004.1"/>
    </source>
</evidence>
<dbReference type="PATRIC" id="fig|1773.211.peg.736"/>
<dbReference type="GO" id="GO:0062213">
    <property type="term" value="F:peroxynitrite isomerase activity"/>
    <property type="evidence" value="ECO:0007669"/>
    <property type="project" value="UniProtKB-UniRule"/>
</dbReference>
<comment type="function">
    <text evidence="5">Heme-binding protein able to scavenge peroxynitrite and to protect free L-tyrosine against peroxynitrite-mediated nitration, by acting as a peroxynitrite isomerase that converts peroxynitrite to nitrate. Therefore, this protein likely plays a role in peroxynitrite sensing and in the detoxification of reactive nitrogen and oxygen species (RNS and ROS, respectively). Is able to bind nitric oxide (NO) in vitro, but may act as a sensor of peroxynitrite levels in vivo.</text>
</comment>
<evidence type="ECO:0000313" key="15">
    <source>
        <dbReference type="EMBL" id="COV52901.1"/>
    </source>
</evidence>
<comment type="domain">
    <text evidence="5">Forms a 10-stranded antiparallel beta-barrel structure able to accommodate a hydrophobic ligand in its interior. In fact, this fold hosts the heme group, which is located in a wide surface cleft.</text>
</comment>
<protein>
    <recommendedName>
        <fullName evidence="5">Peroxynitrite isomerase</fullName>
        <ecNumber evidence="5">5.99.-.-</ecNumber>
    </recommendedName>
    <alternativeName>
        <fullName evidence="5">Ferric nitrobindin</fullName>
        <shortName evidence="5">Nb(III)</shortName>
    </alternativeName>
</protein>
<dbReference type="EMBL" id="CSAJ01000130">
    <property type="protein sequence ID" value="COV98004.1"/>
    <property type="molecule type" value="Genomic_DNA"/>
</dbReference>
<dbReference type="Proteomes" id="UP000046947">
    <property type="component" value="Unassembled WGS sequence"/>
</dbReference>
<dbReference type="EMBL" id="CGCX01000268">
    <property type="protein sequence ID" value="CFR71370.1"/>
    <property type="molecule type" value="Genomic_DNA"/>
</dbReference>
<evidence type="ECO:0000313" key="27">
    <source>
        <dbReference type="Proteomes" id="UP000048600"/>
    </source>
</evidence>
<dbReference type="PDBsum" id="6R3Y"/>
<dbReference type="Proteomes" id="UP000189452">
    <property type="component" value="Chromosome"/>
</dbReference>
<dbReference type="Pfam" id="PF08768">
    <property type="entry name" value="THAP4_heme-bd"/>
    <property type="match status" value="1"/>
</dbReference>
<dbReference type="Proteomes" id="UP000049023">
    <property type="component" value="Unassembled WGS sequence"/>
</dbReference>
<dbReference type="InterPro" id="IPR045165">
    <property type="entry name" value="Nitrobindin"/>
</dbReference>
<evidence type="ECO:0000313" key="18">
    <source>
        <dbReference type="EMBL" id="OMH60660.1"/>
    </source>
</evidence>
<feature type="short sequence motif" description="GXWXGXG" evidence="5">
    <location>
        <begin position="25"/>
        <end position="31"/>
    </location>
</feature>
<dbReference type="Proteomes" id="UP000050164">
    <property type="component" value="Unassembled WGS sequence"/>
</dbReference>
<organism evidence="12 29">
    <name type="scientific">Mycobacterium tuberculosis</name>
    <dbReference type="NCBI Taxonomy" id="1773"/>
    <lineage>
        <taxon>Bacteria</taxon>
        <taxon>Bacillati</taxon>
        <taxon>Actinomycetota</taxon>
        <taxon>Actinomycetes</taxon>
        <taxon>Mycobacteriales</taxon>
        <taxon>Mycobacteriaceae</taxon>
        <taxon>Mycobacterium</taxon>
        <taxon>Mycobacterium tuberculosis complex</taxon>
    </lineage>
</organism>
<sequence length="172" mass="18783">MPVPRKRAMTRDLAPALQALSPLLGSWAGRGAGKYPTIRPFEYLEEVVFAHVGKPFLTYTQQTRAVADGKPLHSETGYLRVCRPGCVELVLAHPSGITEIEVGTYSVTGDVIELELSTRADGSIGLAPTAKEVTALDRSYRIDGDELSYSLQMRAVGQPLQDHLAAVLHRQR</sequence>
<evidence type="ECO:0000313" key="11">
    <source>
        <dbReference type="EMBL" id="CKR80855.1"/>
    </source>
</evidence>
<evidence type="ECO:0000313" key="26">
    <source>
        <dbReference type="Proteomes" id="UP000048289"/>
    </source>
</evidence>
<keyword evidence="3 5" id="KW-0408">Iron</keyword>
<evidence type="ECO:0000313" key="17">
    <source>
        <dbReference type="EMBL" id="COW36948.1"/>
    </source>
</evidence>
<keyword evidence="2 5" id="KW-0479">Metal-binding</keyword>
<dbReference type="PANTHER" id="PTHR15854:SF4">
    <property type="entry name" value="PEROXYNITRITE ISOMERASE THAP4"/>
    <property type="match status" value="1"/>
</dbReference>
<feature type="binding site" evidence="5">
    <location>
        <position position="131"/>
    </location>
    <ligand>
        <name>heme b</name>
        <dbReference type="ChEBI" id="CHEBI:60344"/>
    </ligand>
</feature>
<dbReference type="Proteomes" id="UP000048600">
    <property type="component" value="Unassembled WGS sequence"/>
</dbReference>
<evidence type="ECO:0000313" key="32">
    <source>
        <dbReference type="Proteomes" id="UP000300237"/>
    </source>
</evidence>
<dbReference type="EMBL" id="CNGE01000081">
    <property type="protein sequence ID" value="CKR80855.1"/>
    <property type="molecule type" value="Genomic_DNA"/>
</dbReference>
<reference evidence="15" key="2">
    <citation type="submission" date="2015-03" db="EMBL/GenBank/DDBJ databases">
        <authorList>
            <person name="Murphy D."/>
        </authorList>
    </citation>
    <scope>NUCLEOTIDE SEQUENCE [LARGE SCALE GENOMIC DNA]</scope>
    <source>
        <strain evidence="15">K00500041</strain>
    </source>
</reference>
<dbReference type="GO" id="GO:0046872">
    <property type="term" value="F:metal ion binding"/>
    <property type="evidence" value="ECO:0007669"/>
    <property type="project" value="UniProtKB-KW"/>
</dbReference>
<evidence type="ECO:0000313" key="7">
    <source>
        <dbReference type="EMBL" id="CFE39045.1"/>
    </source>
</evidence>
<dbReference type="EMBL" id="LR027516">
    <property type="protein sequence ID" value="VCU51000.1"/>
    <property type="molecule type" value="Genomic_DNA"/>
</dbReference>
<evidence type="ECO:0000313" key="13">
    <source>
        <dbReference type="EMBL" id="CNU38745.1"/>
    </source>
</evidence>
<evidence type="ECO:0000313" key="28">
    <source>
        <dbReference type="Proteomes" id="UP000048948"/>
    </source>
</evidence>
<evidence type="ECO:0000313" key="21">
    <source>
        <dbReference type="Proteomes" id="UP000039217"/>
    </source>
</evidence>
<name>A0A0E8TXJ8_MYCTX</name>
<evidence type="ECO:0000313" key="14">
    <source>
        <dbReference type="EMBL" id="COV21795.1"/>
    </source>
</evidence>
<evidence type="ECO:0000259" key="6">
    <source>
        <dbReference type="Pfam" id="PF08768"/>
    </source>
</evidence>
<dbReference type="EMBL" id="LWDQ01000001">
    <property type="protein sequence ID" value="OMH60660.1"/>
    <property type="molecule type" value="Genomic_DNA"/>
</dbReference>
<keyword evidence="1 5" id="KW-0349">Heme</keyword>
<dbReference type="EMBL" id="CFOE01000143">
    <property type="protein sequence ID" value="CFE39045.1"/>
    <property type="molecule type" value="Genomic_DNA"/>
</dbReference>
<dbReference type="InterPro" id="IPR012674">
    <property type="entry name" value="Calycin"/>
</dbReference>
<evidence type="ECO:0000313" key="29">
    <source>
        <dbReference type="Proteomes" id="UP000049023"/>
    </source>
</evidence>
<evidence type="ECO:0000313" key="31">
    <source>
        <dbReference type="Proteomes" id="UP000189452"/>
    </source>
</evidence>
<feature type="binding site" evidence="5">
    <location>
        <position position="37"/>
    </location>
    <ligand>
        <name>heme b</name>
        <dbReference type="ChEBI" id="CHEBI:60344"/>
    </ligand>
</feature>
<dbReference type="CDD" id="cd07828">
    <property type="entry name" value="lipocalin_heme-bd-THAP4-like"/>
    <property type="match status" value="1"/>
</dbReference>
<dbReference type="Proteomes" id="UP000300237">
    <property type="component" value="Chromosome"/>
</dbReference>
<dbReference type="EMBL" id="CNFU01000857">
    <property type="protein sequence ID" value="CKS63900.1"/>
    <property type="molecule type" value="Genomic_DNA"/>
</dbReference>
<dbReference type="Proteomes" id="UP000044938">
    <property type="component" value="Unassembled WGS sequence"/>
</dbReference>
<dbReference type="AlphaFoldDB" id="A0A0E8TXJ8"/>
<dbReference type="EMBL" id="CHKL01000259">
    <property type="protein sequence ID" value="COW36948.1"/>
    <property type="molecule type" value="Genomic_DNA"/>
</dbReference>
<reference evidence="18 31" key="3">
    <citation type="submission" date="2016-04" db="EMBL/GenBank/DDBJ databases">
        <authorList>
            <person name="Bigi M."/>
            <person name="Bigi F."/>
            <person name="Soria M.A."/>
        </authorList>
    </citation>
    <scope>NUCLEOTIDE SEQUENCE [LARGE SCALE GENOMIC DNA]</scope>
    <source>
        <strain evidence="18 31">6548</strain>
    </source>
</reference>
<reference evidence="18 31" key="4">
    <citation type="submission" date="2017-02" db="EMBL/GenBank/DDBJ databases">
        <title>Protein polymorphisms may explain contrasting epidemiological fitness of two variants of a multidrug-resistant Mycobacterium tuberculosis strain.</title>
        <authorList>
            <person name="Bigi M.M."/>
            <person name="Lopez B."/>
            <person name="Blanco F.C."/>
            <person name="Sasiain M.C."/>
            <person name="De La Barrera S."/>
            <person name="Ritacco V."/>
            <person name="Bigi F."/>
            <person name="Soria M.A."/>
        </authorList>
    </citation>
    <scope>NUCLEOTIDE SEQUENCE [LARGE SCALE GENOMIC DNA]</scope>
    <source>
        <strain evidence="18 31">6548</strain>
    </source>
</reference>
<accession>A0A0E8TXJ8</accession>
<keyword evidence="4 5" id="KW-0413">Isomerase</keyword>
<dbReference type="EMBL" id="CNFT01000330">
    <property type="protein sequence ID" value="CKR54235.1"/>
    <property type="molecule type" value="Genomic_DNA"/>
</dbReference>
<evidence type="ECO:0000313" key="20">
    <source>
        <dbReference type="Proteomes" id="UP000038802"/>
    </source>
</evidence>
<dbReference type="HAMAP" id="MF_01297">
    <property type="entry name" value="nitrobindin"/>
    <property type="match status" value="1"/>
</dbReference>
<evidence type="ECO:0000313" key="23">
    <source>
        <dbReference type="Proteomes" id="UP000045842"/>
    </source>
</evidence>
<feature type="binding site" description="axial binding residue" evidence="5">
    <location>
        <position position="163"/>
    </location>
    <ligand>
        <name>heme b</name>
        <dbReference type="ChEBI" id="CHEBI:60344"/>
    </ligand>
    <ligandPart>
        <name>Fe</name>
        <dbReference type="ChEBI" id="CHEBI:18248"/>
    </ligandPart>
</feature>
<evidence type="ECO:0000313" key="19">
    <source>
        <dbReference type="EMBL" id="VCU51000.1"/>
    </source>
</evidence>
<dbReference type="InterPro" id="IPR022939">
    <property type="entry name" value="Nb(III)_bact/plant"/>
</dbReference>
<comment type="similarity">
    <text evidence="5">Belongs to the nitrobindin family.</text>
</comment>
<evidence type="ECO:0000256" key="5">
    <source>
        <dbReference type="HAMAP-Rule" id="MF_01297"/>
    </source>
</evidence>
<dbReference type="InterPro" id="IPR014878">
    <property type="entry name" value="THAP4-like_heme-bd"/>
</dbReference>
<dbReference type="STRING" id="115862.BBG46_14165"/>
<comment type="catalytic activity">
    <reaction evidence="5">
        <text>peroxynitrite = nitrate</text>
        <dbReference type="Rhea" id="RHEA:63116"/>
        <dbReference type="ChEBI" id="CHEBI:17632"/>
        <dbReference type="ChEBI" id="CHEBI:25941"/>
    </reaction>
</comment>
<feature type="domain" description="THAP4-like heme-binding" evidence="6">
    <location>
        <begin position="17"/>
        <end position="170"/>
    </location>
</feature>
<gene>
    <name evidence="18" type="ORF">A4S10_02844</name>
    <name evidence="19" type="ORF">DKC2_2857</name>
    <name evidence="9" type="ORF">ERS007657_00996</name>
    <name evidence="13" type="ORF">ERS007661_00585</name>
    <name evidence="14" type="ORF">ERS007679_01339</name>
    <name evidence="7" type="ORF">ERS007681_01416</name>
    <name evidence="8" type="ORF">ERS007688_01403</name>
    <name evidence="15" type="ORF">ERS007703_01571</name>
    <name evidence="16" type="ORF">ERS007720_01340</name>
    <name evidence="17" type="ORF">ERS007741_02326</name>
    <name evidence="11" type="ORF">ERS027646_00714</name>
    <name evidence="10" type="ORF">ERS027659_01673</name>
    <name evidence="12" type="ORF">ERS027661_03351</name>
</gene>
<dbReference type="OMA" id="YPYEESH"/>
<dbReference type="EMBL" id="CFOH01000176">
    <property type="protein sequence ID" value="CFE49270.1"/>
    <property type="molecule type" value="Genomic_DNA"/>
</dbReference>
<dbReference type="InterPro" id="IPR054873">
    <property type="entry name" value="PeroxynitIsom"/>
</dbReference>
<comment type="pathway">
    <text evidence="5">Nitrogen metabolism.</text>
</comment>
<reference evidence="20 21" key="1">
    <citation type="submission" date="2015-03" db="EMBL/GenBank/DDBJ databases">
        <authorList>
            <consortium name="Pathogen Informatics"/>
        </authorList>
    </citation>
    <scope>NUCLEOTIDE SEQUENCE [LARGE SCALE GENOMIC DNA]</scope>
    <source>
        <strain evidence="11 28">Bir 172</strain>
        <strain evidence="10 30">Bir 185</strain>
        <strain evidence="12 29">Bir 187</strain>
        <strain evidence="9 24">C09601061</strain>
        <strain evidence="13 21">D00501624</strain>
        <strain evidence="14 23">G09801536</strain>
        <strain evidence="7 26">G09901357</strain>
        <strain evidence="8 25">H09601792</strain>
        <strain evidence="20">K00500041</strain>
        <strain evidence="16 22">M09401471</strain>
        <strain evidence="17 27">P00601463</strain>
    </source>
</reference>
<dbReference type="EC" id="5.99.-.-" evidence="5"/>
<proteinExistence type="inferred from homology"/>
<comment type="cofactor">
    <cofactor evidence="5">
        <name>heme b</name>
        <dbReference type="ChEBI" id="CHEBI:60344"/>
    </cofactor>
    <text evidence="5">Binds 1 heme b group per subunit, that coordinates a highly solvent-exposed Fe(III) atom.</text>
</comment>
<evidence type="ECO:0000313" key="12">
    <source>
        <dbReference type="EMBL" id="CKS63900.1"/>
    </source>
</evidence>
<dbReference type="Proteomes" id="UP000038802">
    <property type="component" value="Unassembled WGS sequence"/>
</dbReference>
<evidence type="ECO:0000256" key="2">
    <source>
        <dbReference type="ARBA" id="ARBA00022723"/>
    </source>
</evidence>
<dbReference type="PANTHER" id="PTHR15854">
    <property type="entry name" value="THAP4 PROTEIN"/>
    <property type="match status" value="1"/>
</dbReference>
<evidence type="ECO:0000256" key="3">
    <source>
        <dbReference type="ARBA" id="ARBA00023004"/>
    </source>
</evidence>
<dbReference type="GO" id="GO:0020037">
    <property type="term" value="F:heme binding"/>
    <property type="evidence" value="ECO:0007669"/>
    <property type="project" value="UniProtKB-UniRule"/>
</dbReference>
<dbReference type="Proteomes" id="UP000048289">
    <property type="component" value="Unassembled WGS sequence"/>
</dbReference>
<evidence type="ECO:0000313" key="25">
    <source>
        <dbReference type="Proteomes" id="UP000046947"/>
    </source>
</evidence>
<evidence type="ECO:0000313" key="30">
    <source>
        <dbReference type="Proteomes" id="UP000050164"/>
    </source>
</evidence>
<dbReference type="Proteomes" id="UP000046680">
    <property type="component" value="Unassembled WGS sequence"/>
</dbReference>
<dbReference type="EMBL" id="CQQC01000123">
    <property type="protein sequence ID" value="CNU38745.1"/>
    <property type="molecule type" value="Genomic_DNA"/>
</dbReference>
<dbReference type="Proteomes" id="UP000048948">
    <property type="component" value="Unassembled WGS sequence"/>
</dbReference>
<evidence type="ECO:0000313" key="10">
    <source>
        <dbReference type="EMBL" id="CKR54235.1"/>
    </source>
</evidence>
<evidence type="ECO:0000256" key="4">
    <source>
        <dbReference type="ARBA" id="ARBA00023235"/>
    </source>
</evidence>
<evidence type="ECO:0000256" key="1">
    <source>
        <dbReference type="ARBA" id="ARBA00022617"/>
    </source>
</evidence>